<protein>
    <recommendedName>
        <fullName evidence="2">FCP1 homology domain-containing protein</fullName>
    </recommendedName>
</protein>
<dbReference type="SUPFAM" id="SSF56784">
    <property type="entry name" value="HAD-like"/>
    <property type="match status" value="1"/>
</dbReference>
<reference evidence="3 4" key="1">
    <citation type="submission" date="2019-02" db="EMBL/GenBank/DDBJ databases">
        <title>Genome sequencing of the rare red list fungi Phellinidium pouzarii.</title>
        <authorList>
            <person name="Buettner E."/>
            <person name="Kellner H."/>
        </authorList>
    </citation>
    <scope>NUCLEOTIDE SEQUENCE [LARGE SCALE GENOMIC DNA]</scope>
    <source>
        <strain evidence="3 4">DSM 108285</strain>
    </source>
</reference>
<comment type="caution">
    <text evidence="3">The sequence shown here is derived from an EMBL/GenBank/DDBJ whole genome shotgun (WGS) entry which is preliminary data.</text>
</comment>
<gene>
    <name evidence="3" type="ORF">EW145_g7619</name>
</gene>
<feature type="compositionally biased region" description="Polar residues" evidence="1">
    <location>
        <begin position="109"/>
        <end position="128"/>
    </location>
</feature>
<feature type="domain" description="FCP1 homology" evidence="2">
    <location>
        <begin position="305"/>
        <end position="484"/>
    </location>
</feature>
<feature type="region of interest" description="Disordered" evidence="1">
    <location>
        <begin position="66"/>
        <end position="128"/>
    </location>
</feature>
<dbReference type="CDD" id="cd07521">
    <property type="entry name" value="HAD_FCP1-like"/>
    <property type="match status" value="1"/>
</dbReference>
<evidence type="ECO:0000256" key="1">
    <source>
        <dbReference type="SAM" id="MobiDB-lite"/>
    </source>
</evidence>
<accession>A0A4S4KHS9</accession>
<evidence type="ECO:0000313" key="4">
    <source>
        <dbReference type="Proteomes" id="UP000308199"/>
    </source>
</evidence>
<dbReference type="Gene3D" id="3.40.50.1000">
    <property type="entry name" value="HAD superfamily/HAD-like"/>
    <property type="match status" value="1"/>
</dbReference>
<proteinExistence type="predicted"/>
<feature type="compositionally biased region" description="Pro residues" evidence="1">
    <location>
        <begin position="242"/>
        <end position="254"/>
    </location>
</feature>
<dbReference type="Proteomes" id="UP000308199">
    <property type="component" value="Unassembled WGS sequence"/>
</dbReference>
<feature type="region of interest" description="Disordered" evidence="1">
    <location>
        <begin position="15"/>
        <end position="37"/>
    </location>
</feature>
<organism evidence="3 4">
    <name type="scientific">Phellinidium pouzarii</name>
    <dbReference type="NCBI Taxonomy" id="167371"/>
    <lineage>
        <taxon>Eukaryota</taxon>
        <taxon>Fungi</taxon>
        <taxon>Dikarya</taxon>
        <taxon>Basidiomycota</taxon>
        <taxon>Agaricomycotina</taxon>
        <taxon>Agaricomycetes</taxon>
        <taxon>Hymenochaetales</taxon>
        <taxon>Hymenochaetaceae</taxon>
        <taxon>Phellinidium</taxon>
    </lineage>
</organism>
<dbReference type="OrthoDB" id="277011at2759"/>
<feature type="compositionally biased region" description="Polar residues" evidence="1">
    <location>
        <begin position="289"/>
        <end position="301"/>
    </location>
</feature>
<dbReference type="InterPro" id="IPR023214">
    <property type="entry name" value="HAD_sf"/>
</dbReference>
<sequence>MNSLSYLSRQFDVLASTSTPTTPPSTPTGEPCLPFDNCDGSPQLRRIRTWTAARAFFFPTLEETRSRSARRVAPPPPSSRPRKRSGSIPNSLRFRPATIASASGPAADSTESAPVSTPPSVQTPNHTSPIQAKSLSLEFSWVRRTFIFRVLFLFTNWFSTLWEGLIHSLRHESQKSAVEADTSSDEKDSDDDLASALEAHFRVKEAGRASYVRARASSIVRYVLQPQTKPPTSSPLSQSTIAPPPTFNLIPPDPSATDDRRQASSSNAVSTSSPSPSTLSPPTPPRGHGTQSPTAPRSTPAKTAPLFTRKTLVLDLDETLIHSTTRPLFPSGGGSGLLNLGNLIGRNRKGGHMVEVVMGGRSTLYHVYKRPFVDYFLRKVSAWYTLVIFTASMKEYADPVIDWLDAGRGILALRFFREHCTQLPNGAYSKDLSVLNEDLARICLIDNSPVSYSINQANGIPIEGWTQDPNDEALLDLLPFLDSLRFTSDVRHVLSLRGF</sequence>
<dbReference type="InterPro" id="IPR036412">
    <property type="entry name" value="HAD-like_sf"/>
</dbReference>
<dbReference type="InterPro" id="IPR050365">
    <property type="entry name" value="TIM50"/>
</dbReference>
<dbReference type="GO" id="GO:0016791">
    <property type="term" value="F:phosphatase activity"/>
    <property type="evidence" value="ECO:0007669"/>
    <property type="project" value="InterPro"/>
</dbReference>
<dbReference type="SMART" id="SM00577">
    <property type="entry name" value="CPDc"/>
    <property type="match status" value="1"/>
</dbReference>
<keyword evidence="4" id="KW-1185">Reference proteome</keyword>
<dbReference type="AlphaFoldDB" id="A0A4S4KHS9"/>
<dbReference type="Pfam" id="PF03031">
    <property type="entry name" value="NIF"/>
    <property type="match status" value="1"/>
</dbReference>
<evidence type="ECO:0000313" key="3">
    <source>
        <dbReference type="EMBL" id="THG97420.1"/>
    </source>
</evidence>
<feature type="region of interest" description="Disordered" evidence="1">
    <location>
        <begin position="226"/>
        <end position="304"/>
    </location>
</feature>
<dbReference type="EMBL" id="SGPK01000804">
    <property type="protein sequence ID" value="THG97420.1"/>
    <property type="molecule type" value="Genomic_DNA"/>
</dbReference>
<dbReference type="FunFam" id="3.40.50.1000:FF:000270">
    <property type="entry name" value="Nuclear envelope-endoplasmic reticulum network protein"/>
    <property type="match status" value="1"/>
</dbReference>
<dbReference type="PANTHER" id="PTHR12210">
    <property type="entry name" value="DULLARD PROTEIN PHOSPHATASE"/>
    <property type="match status" value="1"/>
</dbReference>
<name>A0A4S4KHS9_9AGAM</name>
<dbReference type="PROSITE" id="PS50969">
    <property type="entry name" value="FCP1"/>
    <property type="match status" value="1"/>
</dbReference>
<dbReference type="InterPro" id="IPR004274">
    <property type="entry name" value="FCP1_dom"/>
</dbReference>
<dbReference type="NCBIfam" id="TIGR02251">
    <property type="entry name" value="HIF-SF_euk"/>
    <property type="match status" value="1"/>
</dbReference>
<feature type="compositionally biased region" description="Low complexity" evidence="1">
    <location>
        <begin position="264"/>
        <end position="278"/>
    </location>
</feature>
<evidence type="ECO:0000259" key="2">
    <source>
        <dbReference type="PROSITE" id="PS50969"/>
    </source>
</evidence>
<dbReference type="InterPro" id="IPR011948">
    <property type="entry name" value="Dullard_phosphatase"/>
</dbReference>